<dbReference type="AlphaFoldDB" id="A0A7K1L1C6"/>
<dbReference type="EMBL" id="WOFH01000005">
    <property type="protein sequence ID" value="MUN38199.1"/>
    <property type="molecule type" value="Genomic_DNA"/>
</dbReference>
<proteinExistence type="predicted"/>
<sequence length="117" mass="13140">MPRQQSGDTGRGGGLSEEERQILLAELAEITAELDELHTRTRQITARVHGADAPIAARETAEYLNTSPRFPRRLVAERRIRFVKLGRFVRIPESSLREFVSAGLVEPMTASDVWRAV</sequence>
<reference evidence="2 3" key="1">
    <citation type="submission" date="2019-11" db="EMBL/GenBank/DDBJ databases">
        <authorList>
            <person name="Cao P."/>
        </authorList>
    </citation>
    <scope>NUCLEOTIDE SEQUENCE [LARGE SCALE GENOMIC DNA]</scope>
    <source>
        <strain evidence="2 3">NEAU-AAG5</strain>
    </source>
</reference>
<evidence type="ECO:0000259" key="1">
    <source>
        <dbReference type="Pfam" id="PF12728"/>
    </source>
</evidence>
<gene>
    <name evidence="2" type="ORF">GNZ18_16515</name>
</gene>
<name>A0A7K1L1C6_9ACTN</name>
<evidence type="ECO:0000313" key="2">
    <source>
        <dbReference type="EMBL" id="MUN38199.1"/>
    </source>
</evidence>
<dbReference type="GO" id="GO:0003677">
    <property type="term" value="F:DNA binding"/>
    <property type="evidence" value="ECO:0007669"/>
    <property type="project" value="UniProtKB-KW"/>
</dbReference>
<dbReference type="NCBIfam" id="TIGR01764">
    <property type="entry name" value="excise"/>
    <property type="match status" value="1"/>
</dbReference>
<dbReference type="InterPro" id="IPR010093">
    <property type="entry name" value="SinI_DNA-bd"/>
</dbReference>
<comment type="caution">
    <text evidence="2">The sequence shown here is derived from an EMBL/GenBank/DDBJ whole genome shotgun (WGS) entry which is preliminary data.</text>
</comment>
<protein>
    <submittedName>
        <fullName evidence="2">Excisionase family DNA-binding protein</fullName>
    </submittedName>
</protein>
<feature type="domain" description="Helix-turn-helix" evidence="1">
    <location>
        <begin position="58"/>
        <end position="101"/>
    </location>
</feature>
<keyword evidence="2" id="KW-0238">DNA-binding</keyword>
<evidence type="ECO:0000313" key="3">
    <source>
        <dbReference type="Proteomes" id="UP000432015"/>
    </source>
</evidence>
<dbReference type="InterPro" id="IPR041657">
    <property type="entry name" value="HTH_17"/>
</dbReference>
<dbReference type="Proteomes" id="UP000432015">
    <property type="component" value="Unassembled WGS sequence"/>
</dbReference>
<dbReference type="Pfam" id="PF12728">
    <property type="entry name" value="HTH_17"/>
    <property type="match status" value="1"/>
</dbReference>
<keyword evidence="3" id="KW-1185">Reference proteome</keyword>
<accession>A0A7K1L1C6</accession>
<organism evidence="2 3">
    <name type="scientific">Actinomadura litoris</name>
    <dbReference type="NCBI Taxonomy" id="2678616"/>
    <lineage>
        <taxon>Bacteria</taxon>
        <taxon>Bacillati</taxon>
        <taxon>Actinomycetota</taxon>
        <taxon>Actinomycetes</taxon>
        <taxon>Streptosporangiales</taxon>
        <taxon>Thermomonosporaceae</taxon>
        <taxon>Actinomadura</taxon>
    </lineage>
</organism>